<evidence type="ECO:0000313" key="3">
    <source>
        <dbReference type="Proteomes" id="UP000094828"/>
    </source>
</evidence>
<evidence type="ECO:0000313" key="2">
    <source>
        <dbReference type="EMBL" id="ODA29171.1"/>
    </source>
</evidence>
<keyword evidence="3" id="KW-1185">Reference proteome</keyword>
<feature type="region of interest" description="Disordered" evidence="1">
    <location>
        <begin position="1"/>
        <end position="29"/>
    </location>
</feature>
<comment type="caution">
    <text evidence="2">The sequence shown here is derived from an EMBL/GenBank/DDBJ whole genome shotgun (WGS) entry which is preliminary data.</text>
</comment>
<dbReference type="AlphaFoldDB" id="A0A1C3E7H1"/>
<proteinExistence type="predicted"/>
<evidence type="ECO:0000256" key="1">
    <source>
        <dbReference type="SAM" id="MobiDB-lite"/>
    </source>
</evidence>
<dbReference type="EMBL" id="LYDR01000143">
    <property type="protein sequence ID" value="ODA29171.1"/>
    <property type="molecule type" value="Genomic_DNA"/>
</dbReference>
<protein>
    <submittedName>
        <fullName evidence="2">Uncharacterized protein</fullName>
    </submittedName>
</protein>
<organism evidence="2 3">
    <name type="scientific">Planctopirus hydrillae</name>
    <dbReference type="NCBI Taxonomy" id="1841610"/>
    <lineage>
        <taxon>Bacteria</taxon>
        <taxon>Pseudomonadati</taxon>
        <taxon>Planctomycetota</taxon>
        <taxon>Planctomycetia</taxon>
        <taxon>Planctomycetales</taxon>
        <taxon>Planctomycetaceae</taxon>
        <taxon>Planctopirus</taxon>
    </lineage>
</organism>
<name>A0A1C3E7H1_9PLAN</name>
<dbReference type="Proteomes" id="UP000094828">
    <property type="component" value="Unassembled WGS sequence"/>
</dbReference>
<sequence>MTAVRPHDEAQLDLRKTASDRPLLDGDHHHQAGDFLRKYPFSLQKSRCQLLTVRDAGGVAPKGVRAVRAENEMLSAR</sequence>
<accession>A0A1C3E7H1</accession>
<gene>
    <name evidence="2" type="ORF">A6X21_09565</name>
</gene>
<reference evidence="2 3" key="1">
    <citation type="submission" date="2016-05" db="EMBL/GenBank/DDBJ databases">
        <title>Genomic and physiological characterization of Planctopirus sp. isolated from fresh water lake.</title>
        <authorList>
            <person name="Subhash Y."/>
            <person name="Ramana C."/>
        </authorList>
    </citation>
    <scope>NUCLEOTIDE SEQUENCE [LARGE SCALE GENOMIC DNA]</scope>
    <source>
        <strain evidence="2 3">JC280</strain>
    </source>
</reference>